<dbReference type="PIRSF" id="PIRSF004486">
    <property type="entry name" value="MraW"/>
    <property type="match status" value="1"/>
</dbReference>
<dbReference type="GO" id="GO:0071424">
    <property type="term" value="F:rRNA (cytosine-N4-)-methyltransferase activity"/>
    <property type="evidence" value="ECO:0007669"/>
    <property type="project" value="UniProtKB-UniRule"/>
</dbReference>
<accession>A0A8D3X7L2</accession>
<dbReference type="GO" id="GO:0070475">
    <property type="term" value="P:rRNA base methylation"/>
    <property type="evidence" value="ECO:0007669"/>
    <property type="project" value="UniProtKB-UniRule"/>
</dbReference>
<dbReference type="KEGG" id="pld:PalTV_221"/>
<dbReference type="Pfam" id="PF01795">
    <property type="entry name" value="Methyltransf_5"/>
    <property type="match status" value="1"/>
</dbReference>
<organism evidence="7 8">
    <name type="scientific">Candidatus Portiera aleyrodidarum TV</name>
    <dbReference type="NCBI Taxonomy" id="1297582"/>
    <lineage>
        <taxon>Bacteria</taxon>
        <taxon>Pseudomonadati</taxon>
        <taxon>Pseudomonadota</taxon>
        <taxon>Gammaproteobacteria</taxon>
        <taxon>Candidatus Johnevansiales</taxon>
        <taxon>Candidatus Johnevansiaceae</taxon>
        <taxon>Candidatus Portiera</taxon>
    </lineage>
</organism>
<dbReference type="NCBIfam" id="TIGR00006">
    <property type="entry name" value="16S rRNA (cytosine(1402)-N(4))-methyltransferase RsmH"/>
    <property type="match status" value="1"/>
</dbReference>
<dbReference type="InterPro" id="IPR002903">
    <property type="entry name" value="RsmH"/>
</dbReference>
<sequence length="298" mass="34919">MKNIHKSLFINKAIDLLITSKDGIYIDCTFGLGGHSKNILHRLSNKGKLIAIDNDLNTMVFAKKLGIFFDKRFKLINTNFCYLERIAKKCCKKVSGIILDLGISKNQIKDYKRGFSFYINGPLDMRINNKLGITAFDFLNNYKTKEIFKIFKIYGEEKKSYIITKKICKRRIKYPFKMTLELSNLIKIIKFKKHKHPATKVFQSIRIYINNELQNIEVLINSSLKILNINTKLIIITFNSLESHLVKKVIKNNMKKNNLFNYQVYPNTEEIIYNNSSRSATMYIIKKLKQSTNYPWIK</sequence>
<evidence type="ECO:0000313" key="8">
    <source>
        <dbReference type="Proteomes" id="UP000012083"/>
    </source>
</evidence>
<keyword evidence="2 6" id="KW-0698">rRNA processing</keyword>
<evidence type="ECO:0000256" key="5">
    <source>
        <dbReference type="ARBA" id="ARBA00022691"/>
    </source>
</evidence>
<comment type="function">
    <text evidence="6">Specifically methylates the N4 position of cytidine in position 1402 (C1402) of 16S rRNA.</text>
</comment>
<evidence type="ECO:0000256" key="2">
    <source>
        <dbReference type="ARBA" id="ARBA00022552"/>
    </source>
</evidence>
<reference evidence="7 8" key="1">
    <citation type="journal article" date="2013" name="Genome Biol. Evol.">
        <title>The evolution of genomic instability in the obligate endosymbionts of whiteflies.</title>
        <authorList>
            <person name="Sloan D.B."/>
            <person name="Moran N.A."/>
        </authorList>
    </citation>
    <scope>NUCLEOTIDE SEQUENCE [LARGE SCALE GENOMIC DNA]</scope>
    <source>
        <strain evidence="7 8">TV</strain>
    </source>
</reference>
<keyword evidence="5 6" id="KW-0949">S-adenosyl-L-methionine</keyword>
<dbReference type="SUPFAM" id="SSF81799">
    <property type="entry name" value="Putative methyltransferase TM0872, insert domain"/>
    <property type="match status" value="1"/>
</dbReference>
<keyword evidence="6" id="KW-0963">Cytoplasm</keyword>
<keyword evidence="3 6" id="KW-0489">Methyltransferase</keyword>
<evidence type="ECO:0000256" key="6">
    <source>
        <dbReference type="HAMAP-Rule" id="MF_01007"/>
    </source>
</evidence>
<proteinExistence type="inferred from homology"/>
<evidence type="ECO:0000256" key="4">
    <source>
        <dbReference type="ARBA" id="ARBA00022679"/>
    </source>
</evidence>
<dbReference type="SUPFAM" id="SSF53335">
    <property type="entry name" value="S-adenosyl-L-methionine-dependent methyltransferases"/>
    <property type="match status" value="1"/>
</dbReference>
<dbReference type="Gene3D" id="3.40.50.150">
    <property type="entry name" value="Vaccinia Virus protein VP39"/>
    <property type="match status" value="1"/>
</dbReference>
<feature type="binding site" evidence="6">
    <location>
        <position position="107"/>
    </location>
    <ligand>
        <name>S-adenosyl-L-methionine</name>
        <dbReference type="ChEBI" id="CHEBI:59789"/>
    </ligand>
</feature>
<dbReference type="Proteomes" id="UP000012083">
    <property type="component" value="Chromosome"/>
</dbReference>
<name>A0A8D3X7L2_9GAMM</name>
<feature type="binding site" evidence="6">
    <location>
        <position position="100"/>
    </location>
    <ligand>
        <name>S-adenosyl-L-methionine</name>
        <dbReference type="ChEBI" id="CHEBI:59789"/>
    </ligand>
</feature>
<comment type="subcellular location">
    <subcellularLocation>
        <location evidence="6">Cytoplasm</location>
    </subcellularLocation>
</comment>
<dbReference type="PANTHER" id="PTHR11265">
    <property type="entry name" value="S-ADENOSYL-METHYLTRANSFERASE MRAW"/>
    <property type="match status" value="1"/>
</dbReference>
<feature type="binding site" evidence="6">
    <location>
        <position position="53"/>
    </location>
    <ligand>
        <name>S-adenosyl-L-methionine</name>
        <dbReference type="ChEBI" id="CHEBI:59789"/>
    </ligand>
</feature>
<protein>
    <recommendedName>
        <fullName evidence="6">Ribosomal RNA small subunit methyltransferase H</fullName>
        <ecNumber evidence="6">2.1.1.199</ecNumber>
    </recommendedName>
    <alternativeName>
        <fullName evidence="6">16S rRNA m(4)C1402 methyltransferase</fullName>
    </alternativeName>
    <alternativeName>
        <fullName evidence="6">rRNA (cytosine-N(4)-)-methyltransferase RsmH</fullName>
    </alternativeName>
</protein>
<gene>
    <name evidence="7" type="primary">mraW</name>
    <name evidence="6" type="synonym">rsmH</name>
    <name evidence="7" type="ORF">PalTV_221</name>
</gene>
<dbReference type="PANTHER" id="PTHR11265:SF0">
    <property type="entry name" value="12S RRNA N4-METHYLCYTIDINE METHYLTRANSFERASE"/>
    <property type="match status" value="1"/>
</dbReference>
<dbReference type="RefSeq" id="WP_015482610.1">
    <property type="nucleotide sequence ID" value="NC_020831.1"/>
</dbReference>
<comment type="catalytic activity">
    <reaction evidence="6">
        <text>cytidine(1402) in 16S rRNA + S-adenosyl-L-methionine = N(4)-methylcytidine(1402) in 16S rRNA + S-adenosyl-L-homocysteine + H(+)</text>
        <dbReference type="Rhea" id="RHEA:42928"/>
        <dbReference type="Rhea" id="RHEA-COMP:10286"/>
        <dbReference type="Rhea" id="RHEA-COMP:10287"/>
        <dbReference type="ChEBI" id="CHEBI:15378"/>
        <dbReference type="ChEBI" id="CHEBI:57856"/>
        <dbReference type="ChEBI" id="CHEBI:59789"/>
        <dbReference type="ChEBI" id="CHEBI:74506"/>
        <dbReference type="ChEBI" id="CHEBI:82748"/>
        <dbReference type="EC" id="2.1.1.199"/>
    </reaction>
</comment>
<dbReference type="EMBL" id="CP004358">
    <property type="protein sequence ID" value="AGI27199.1"/>
    <property type="molecule type" value="Genomic_DNA"/>
</dbReference>
<feature type="binding site" evidence="6">
    <location>
        <begin position="33"/>
        <end position="35"/>
    </location>
    <ligand>
        <name>S-adenosyl-L-methionine</name>
        <dbReference type="ChEBI" id="CHEBI:59789"/>
    </ligand>
</feature>
<evidence type="ECO:0000256" key="1">
    <source>
        <dbReference type="ARBA" id="ARBA00010396"/>
    </source>
</evidence>
<evidence type="ECO:0000256" key="3">
    <source>
        <dbReference type="ARBA" id="ARBA00022603"/>
    </source>
</evidence>
<dbReference type="EC" id="2.1.1.199" evidence="6"/>
<dbReference type="GO" id="GO:0005737">
    <property type="term" value="C:cytoplasm"/>
    <property type="evidence" value="ECO:0007669"/>
    <property type="project" value="UniProtKB-SubCell"/>
</dbReference>
<keyword evidence="4 6" id="KW-0808">Transferase</keyword>
<dbReference type="InterPro" id="IPR029063">
    <property type="entry name" value="SAM-dependent_MTases_sf"/>
</dbReference>
<dbReference type="Gene3D" id="1.10.150.170">
    <property type="entry name" value="Putative methyltransferase TM0872, insert domain"/>
    <property type="match status" value="1"/>
</dbReference>
<dbReference type="InterPro" id="IPR023397">
    <property type="entry name" value="SAM-dep_MeTrfase_MraW_recog"/>
</dbReference>
<dbReference type="HAMAP" id="MF_01007">
    <property type="entry name" value="16SrRNA_methyltr_H"/>
    <property type="match status" value="1"/>
</dbReference>
<comment type="similarity">
    <text evidence="1 6">Belongs to the methyltransferase superfamily. RsmH family.</text>
</comment>
<dbReference type="AlphaFoldDB" id="A0A8D3X7L2"/>
<feature type="binding site" evidence="6">
    <location>
        <position position="80"/>
    </location>
    <ligand>
        <name>S-adenosyl-L-methionine</name>
        <dbReference type="ChEBI" id="CHEBI:59789"/>
    </ligand>
</feature>
<evidence type="ECO:0000313" key="7">
    <source>
        <dbReference type="EMBL" id="AGI27199.1"/>
    </source>
</evidence>